<keyword evidence="2" id="KW-1185">Reference proteome</keyword>
<evidence type="ECO:0000313" key="1">
    <source>
        <dbReference type="EMBL" id="OEU07009.1"/>
    </source>
</evidence>
<dbReference type="InParanoid" id="A0A1E7EM57"/>
<evidence type="ECO:0000313" key="2">
    <source>
        <dbReference type="Proteomes" id="UP000095751"/>
    </source>
</evidence>
<accession>A0A1E7EM57</accession>
<name>A0A1E7EM57_9STRA</name>
<organism evidence="1 2">
    <name type="scientific">Fragilariopsis cylindrus CCMP1102</name>
    <dbReference type="NCBI Taxonomy" id="635003"/>
    <lineage>
        <taxon>Eukaryota</taxon>
        <taxon>Sar</taxon>
        <taxon>Stramenopiles</taxon>
        <taxon>Ochrophyta</taxon>
        <taxon>Bacillariophyta</taxon>
        <taxon>Bacillariophyceae</taxon>
        <taxon>Bacillariophycidae</taxon>
        <taxon>Bacillariales</taxon>
        <taxon>Bacillariaceae</taxon>
        <taxon>Fragilariopsis</taxon>
    </lineage>
</organism>
<protein>
    <submittedName>
        <fullName evidence="1">Uncharacterized protein</fullName>
    </submittedName>
</protein>
<reference evidence="1 2" key="1">
    <citation type="submission" date="2016-09" db="EMBL/GenBank/DDBJ databases">
        <title>Extensive genetic diversity and differential bi-allelic expression allows diatom success in the polar Southern Ocean.</title>
        <authorList>
            <consortium name="DOE Joint Genome Institute"/>
            <person name="Mock T."/>
            <person name="Otillar R.P."/>
            <person name="Strauss J."/>
            <person name="Dupont C."/>
            <person name="Frickenhaus S."/>
            <person name="Maumus F."/>
            <person name="Mcmullan M."/>
            <person name="Sanges R."/>
            <person name="Schmutz J."/>
            <person name="Toseland A."/>
            <person name="Valas R."/>
            <person name="Veluchamy A."/>
            <person name="Ward B.J."/>
            <person name="Allen A."/>
            <person name="Barry K."/>
            <person name="Falciatore A."/>
            <person name="Ferrante M."/>
            <person name="Fortunato A.E."/>
            <person name="Gloeckner G."/>
            <person name="Gruber A."/>
            <person name="Hipkin R."/>
            <person name="Janech M."/>
            <person name="Kroth P."/>
            <person name="Leese F."/>
            <person name="Lindquist E."/>
            <person name="Lyon B.R."/>
            <person name="Martin J."/>
            <person name="Mayer C."/>
            <person name="Parker M."/>
            <person name="Quesneville H."/>
            <person name="Raymond J."/>
            <person name="Uhlig C."/>
            <person name="Valentin K.U."/>
            <person name="Worden A.Z."/>
            <person name="Armbrust E.V."/>
            <person name="Bowler C."/>
            <person name="Green B."/>
            <person name="Moulton V."/>
            <person name="Van Oosterhout C."/>
            <person name="Grigoriev I."/>
        </authorList>
    </citation>
    <scope>NUCLEOTIDE SEQUENCE [LARGE SCALE GENOMIC DNA]</scope>
    <source>
        <strain evidence="1 2">CCMP1102</strain>
    </source>
</reference>
<dbReference type="KEGG" id="fcy:FRACYDRAFT_272280"/>
<dbReference type="AlphaFoldDB" id="A0A1E7EM57"/>
<gene>
    <name evidence="1" type="ORF">FRACYDRAFT_272280</name>
</gene>
<dbReference type="EMBL" id="KV784394">
    <property type="protein sequence ID" value="OEU07009.1"/>
    <property type="molecule type" value="Genomic_DNA"/>
</dbReference>
<dbReference type="Proteomes" id="UP000095751">
    <property type="component" value="Unassembled WGS sequence"/>
</dbReference>
<proteinExistence type="predicted"/>
<sequence>MNEDRESSLKSCGVLSISLSLLLMEDFKIEAQHGSLLSSLLSSLLFSSTTKNAAVAVVTAISVEKAFA</sequence>